<feature type="transmembrane region" description="Helical" evidence="12">
    <location>
        <begin position="70"/>
        <end position="95"/>
    </location>
</feature>
<evidence type="ECO:0000256" key="3">
    <source>
        <dbReference type="ARBA" id="ARBA00022475"/>
    </source>
</evidence>
<dbReference type="RefSeq" id="WP_307407131.1">
    <property type="nucleotide sequence ID" value="NZ_JAUSUR010000002.1"/>
</dbReference>
<dbReference type="InterPro" id="IPR003352">
    <property type="entry name" value="PTS_EIIC"/>
</dbReference>
<dbReference type="Pfam" id="PF02378">
    <property type="entry name" value="PTS_EIIC"/>
    <property type="match status" value="1"/>
</dbReference>
<feature type="transmembrane region" description="Helical" evidence="12">
    <location>
        <begin position="332"/>
        <end position="349"/>
    </location>
</feature>
<feature type="transmembrane region" description="Helical" evidence="12">
    <location>
        <begin position="408"/>
        <end position="430"/>
    </location>
</feature>
<dbReference type="PANTHER" id="PTHR30009">
    <property type="entry name" value="CYTOCHROME C-TYPE SYNTHESIS PROTEIN AND PTS TRANSMEMBRANE COMPONENT"/>
    <property type="match status" value="1"/>
</dbReference>
<proteinExistence type="predicted"/>
<dbReference type="InterPro" id="IPR001996">
    <property type="entry name" value="PTS_IIB_1"/>
</dbReference>
<keyword evidence="10 12" id="KW-0472">Membrane</keyword>
<keyword evidence="9 12" id="KW-1133">Transmembrane helix</keyword>
<comment type="subcellular location">
    <subcellularLocation>
        <location evidence="1">Cell membrane</location>
        <topology evidence="1">Multi-pass membrane protein</topology>
    </subcellularLocation>
</comment>
<feature type="active site" description="Phosphocysteine intermediate; for EIIB activity" evidence="11">
    <location>
        <position position="500"/>
    </location>
</feature>
<feature type="transmembrane region" description="Helical" evidence="12">
    <location>
        <begin position="355"/>
        <end position="371"/>
    </location>
</feature>
<feature type="transmembrane region" description="Helical" evidence="12">
    <location>
        <begin position="189"/>
        <end position="211"/>
    </location>
</feature>
<keyword evidence="7 12" id="KW-0812">Transmembrane</keyword>
<keyword evidence="8" id="KW-0418">Kinase</keyword>
<evidence type="ECO:0000256" key="9">
    <source>
        <dbReference type="ARBA" id="ARBA00022989"/>
    </source>
</evidence>
<feature type="transmembrane region" description="Helical" evidence="12">
    <location>
        <begin position="307"/>
        <end position="325"/>
    </location>
</feature>
<dbReference type="InterPro" id="IPR036878">
    <property type="entry name" value="Glu_permease_IIB"/>
</dbReference>
<keyword evidence="3" id="KW-1003">Cell membrane</keyword>
<evidence type="ECO:0000256" key="7">
    <source>
        <dbReference type="ARBA" id="ARBA00022692"/>
    </source>
</evidence>
<dbReference type="PROSITE" id="PS51103">
    <property type="entry name" value="PTS_EIIC_TYPE_1"/>
    <property type="match status" value="1"/>
</dbReference>
<dbReference type="InterPro" id="IPR018113">
    <property type="entry name" value="PTrfase_EIIB_Cys"/>
</dbReference>
<feature type="domain" description="PTS EIIB type-1" evidence="13">
    <location>
        <begin position="478"/>
        <end position="558"/>
    </location>
</feature>
<feature type="transmembrane region" description="Helical" evidence="12">
    <location>
        <begin position="263"/>
        <end position="281"/>
    </location>
</feature>
<dbReference type="SUPFAM" id="SSF55604">
    <property type="entry name" value="Glucose permease domain IIB"/>
    <property type="match status" value="1"/>
</dbReference>
<evidence type="ECO:0000256" key="1">
    <source>
        <dbReference type="ARBA" id="ARBA00004651"/>
    </source>
</evidence>
<dbReference type="PANTHER" id="PTHR30009:SF24">
    <property type="entry name" value="PTS SYSTEM, IIBC COMPONENT"/>
    <property type="match status" value="1"/>
</dbReference>
<dbReference type="Gene3D" id="3.30.1360.60">
    <property type="entry name" value="Glucose permease domain IIB"/>
    <property type="match status" value="1"/>
</dbReference>
<feature type="transmembrane region" description="Helical" evidence="12">
    <location>
        <begin position="223"/>
        <end position="242"/>
    </location>
</feature>
<sequence length="558" mass="61340">MDGKEKRKDKRKEKKGSGKAVKIMQKMARAFLVPLSLLSAASLMLAFGSLFEQEAIVNLWPAFFNNEIVSYIFTVVLEWAGLLVLQNLGLIYAVALAFSLAKTDKEYAAFGALVGYLAFLLSMGLLVTSWPNVAAMFPENTITTMLGFETVNCGILGGMFTGIICYLLHEKFKDVKLPMAFSFFQGIRFVPIICLIVMTVIGQIFPFLWVYVAKGIELLGESLNMLGSFSVFLYGFVERLLIPTGLHQIWNAIVRTTSISGQYVFSSGAQAIGVTEAYALYLKEGLPIIPEGITTVELIKYQFGPQIPMMLGGLPAIALAIYQCADKDKRAVVKPLVISGIMCAVFAAVSEPIEFIFLFIAPMLYLAYAVLSGLSWWLCYILGSGVGGGESSIFGFFIHGVLRENSNWWIIVAVTVFQFIACYVLFRWYIIKFDVKTPGRGGDYDDSIAFAQEIAGLNQQTSGDGVVDEAIDTTNPEIMKAQIIIKGLGGKENILNVDSCMTRLRVDLEDLSKVNKDILNKTGCSGMVEPGGDEIQIIYGPSVTMIKKTVLKLLDKNN</sequence>
<evidence type="ECO:0000256" key="10">
    <source>
        <dbReference type="ARBA" id="ARBA00023136"/>
    </source>
</evidence>
<evidence type="ECO:0000313" key="15">
    <source>
        <dbReference type="EMBL" id="MDQ0360891.1"/>
    </source>
</evidence>
<dbReference type="PROSITE" id="PS51098">
    <property type="entry name" value="PTS_EIIB_TYPE_1"/>
    <property type="match status" value="1"/>
</dbReference>
<feature type="transmembrane region" description="Helical" evidence="12">
    <location>
        <begin position="146"/>
        <end position="168"/>
    </location>
</feature>
<keyword evidence="6" id="KW-0598">Phosphotransferase system</keyword>
<gene>
    <name evidence="15" type="ORF">J2S15_001636</name>
</gene>
<dbReference type="Proteomes" id="UP001230220">
    <property type="component" value="Unassembled WGS sequence"/>
</dbReference>
<dbReference type="PROSITE" id="PS01035">
    <property type="entry name" value="PTS_EIIB_TYPE_1_CYS"/>
    <property type="match status" value="1"/>
</dbReference>
<name>A0ABU0E2E5_9FIRM</name>
<evidence type="ECO:0000259" key="13">
    <source>
        <dbReference type="PROSITE" id="PS51098"/>
    </source>
</evidence>
<keyword evidence="4" id="KW-0762">Sugar transport</keyword>
<feature type="transmembrane region" description="Helical" evidence="12">
    <location>
        <begin position="378"/>
        <end position="402"/>
    </location>
</feature>
<accession>A0ABU0E2E5</accession>
<evidence type="ECO:0000259" key="14">
    <source>
        <dbReference type="PROSITE" id="PS51103"/>
    </source>
</evidence>
<dbReference type="Pfam" id="PF00367">
    <property type="entry name" value="PTS_EIIB"/>
    <property type="match status" value="1"/>
</dbReference>
<dbReference type="InterPro" id="IPR013013">
    <property type="entry name" value="PTS_EIIC_1"/>
</dbReference>
<dbReference type="EMBL" id="JAUSUR010000002">
    <property type="protein sequence ID" value="MDQ0360891.1"/>
    <property type="molecule type" value="Genomic_DNA"/>
</dbReference>
<feature type="domain" description="PTS EIIC type-1" evidence="14">
    <location>
        <begin position="18"/>
        <end position="442"/>
    </location>
</feature>
<keyword evidence="16" id="KW-1185">Reference proteome</keyword>
<keyword evidence="2" id="KW-0813">Transport</keyword>
<evidence type="ECO:0000313" key="16">
    <source>
        <dbReference type="Proteomes" id="UP001230220"/>
    </source>
</evidence>
<evidence type="ECO:0000256" key="2">
    <source>
        <dbReference type="ARBA" id="ARBA00022448"/>
    </source>
</evidence>
<dbReference type="NCBIfam" id="TIGR00826">
    <property type="entry name" value="EIIB_glc"/>
    <property type="match status" value="1"/>
</dbReference>
<dbReference type="CDD" id="cd00212">
    <property type="entry name" value="PTS_IIB_glc"/>
    <property type="match status" value="1"/>
</dbReference>
<evidence type="ECO:0000256" key="6">
    <source>
        <dbReference type="ARBA" id="ARBA00022683"/>
    </source>
</evidence>
<protein>
    <submittedName>
        <fullName evidence="15">PTS system maltose and glucose-specific IIC component</fullName>
    </submittedName>
</protein>
<evidence type="ECO:0000256" key="8">
    <source>
        <dbReference type="ARBA" id="ARBA00022777"/>
    </source>
</evidence>
<feature type="transmembrane region" description="Helical" evidence="12">
    <location>
        <begin position="107"/>
        <end position="126"/>
    </location>
</feature>
<dbReference type="InterPro" id="IPR050429">
    <property type="entry name" value="PTS_Glucose_EIICBA"/>
</dbReference>
<evidence type="ECO:0000256" key="11">
    <source>
        <dbReference type="PROSITE-ProRule" id="PRU00421"/>
    </source>
</evidence>
<evidence type="ECO:0000256" key="12">
    <source>
        <dbReference type="SAM" id="Phobius"/>
    </source>
</evidence>
<evidence type="ECO:0000256" key="4">
    <source>
        <dbReference type="ARBA" id="ARBA00022597"/>
    </source>
</evidence>
<organism evidence="15 16">
    <name type="scientific">Breznakia pachnodae</name>
    <dbReference type="NCBI Taxonomy" id="265178"/>
    <lineage>
        <taxon>Bacteria</taxon>
        <taxon>Bacillati</taxon>
        <taxon>Bacillota</taxon>
        <taxon>Erysipelotrichia</taxon>
        <taxon>Erysipelotrichales</taxon>
        <taxon>Erysipelotrichaceae</taxon>
        <taxon>Breznakia</taxon>
    </lineage>
</organism>
<reference evidence="15 16" key="1">
    <citation type="submission" date="2023-07" db="EMBL/GenBank/DDBJ databases">
        <title>Genomic Encyclopedia of Type Strains, Phase IV (KMG-IV): sequencing the most valuable type-strain genomes for metagenomic binning, comparative biology and taxonomic classification.</title>
        <authorList>
            <person name="Goeker M."/>
        </authorList>
    </citation>
    <scope>NUCLEOTIDE SEQUENCE [LARGE SCALE GENOMIC DNA]</scope>
    <source>
        <strain evidence="15 16">DSM 16784</strain>
    </source>
</reference>
<keyword evidence="5" id="KW-0808">Transferase</keyword>
<comment type="caution">
    <text evidence="15">The sequence shown here is derived from an EMBL/GenBank/DDBJ whole genome shotgun (WGS) entry which is preliminary data.</text>
</comment>
<evidence type="ECO:0000256" key="5">
    <source>
        <dbReference type="ARBA" id="ARBA00022679"/>
    </source>
</evidence>